<evidence type="ECO:0000256" key="1">
    <source>
        <dbReference type="SAM" id="MobiDB-lite"/>
    </source>
</evidence>
<feature type="domain" description="EH" evidence="2">
    <location>
        <begin position="584"/>
        <end position="662"/>
    </location>
</feature>
<feature type="region of interest" description="Disordered" evidence="1">
    <location>
        <begin position="478"/>
        <end position="525"/>
    </location>
</feature>
<dbReference type="PROSITE" id="PS50031">
    <property type="entry name" value="EH"/>
    <property type="match status" value="1"/>
</dbReference>
<organism evidence="5">
    <name type="scientific">Chlorella variabilis</name>
    <name type="common">Green alga</name>
    <dbReference type="NCBI Taxonomy" id="554065"/>
    <lineage>
        <taxon>Eukaryota</taxon>
        <taxon>Viridiplantae</taxon>
        <taxon>Chlorophyta</taxon>
        <taxon>core chlorophytes</taxon>
        <taxon>Trebouxiophyceae</taxon>
        <taxon>Chlorellales</taxon>
        <taxon>Chlorellaceae</taxon>
        <taxon>Chlorella clade</taxon>
        <taxon>Chlorella</taxon>
    </lineage>
</organism>
<dbReference type="EMBL" id="GL433847">
    <property type="protein sequence ID" value="EFN54496.1"/>
    <property type="molecule type" value="Genomic_DNA"/>
</dbReference>
<dbReference type="GO" id="GO:0035091">
    <property type="term" value="F:phosphatidylinositol binding"/>
    <property type="evidence" value="ECO:0007669"/>
    <property type="project" value="TreeGrafter"/>
</dbReference>
<sequence>MADTQLLLQAAGAAVQEHQAGKLAPSVEDILHLEKRWNKLPGASAGSVSLQDATTLLGAEVLEGEPLEFVVRQVFGGAAAPPPVLSKRQFLSLAHVAEVAQGKAFDLVTAEDALRAQEPPASHRKRPPTIRDAHIDTWHIAAGRGGAEHTAAAPQYEAAAAAVLATAAPGPLESHLSRADSLALPAGPLEQGVQALSRHNSSDGLAEMAAAGGEALEEEEAAEEEPDHAAVAAARLQHQSGATSYQSIEEMASAAEEEGEVEEGREGLDAADEFATKLTGLMRAVSGDVGRAHPEAPPHTPEGLLPADDSAAAVTAGGGEAPAAGKARSSWESFNSTPGSAGAAAAAQQASLAAAAAHTPPQQQQMNEAVISAAMAAGMTFMQHLQAAGAAGAPAPSPFSDVNPLRHAAAAAAAMASNPGMGAPQLSRAASFVPPSPDVHPPGAQRPQQVIAEMMAHLNLGDASPAQLQAAATTLQQQAMAMQQHHHHHQPAASRQGSMGSSAASGDAAHHHTGQQHSARSEGVRRSWRAFEGEQAQLQAQLQAQQQEAGRLVRRQRAAAAVTVDVQPPRASGIAGWEPMSGDDVHRCRSIFAKKGYPAVGGMEKHCAMEYFAKLHMERHIFHQAWQAADRGGRGRLGERDFCLFVQLLRGAQKGRPLPAALSEGEAAALLGEAPMPGGGAAPLHIDAAHLRSVLGHSRQASLAGHEVAESVLQGFDPDDDDDASSVDSGIAESVSGMSVCSLQRPSHHPAGGHYALARPSAQPHHRTGLGSVLGGGAPSYHPAATARPGYGAGDSQAAHSQVEVAVNRAEVRYRKALSTPIFTLSVRDSLGRLVELPIDTHPGHYRRETSTIHSSAIVKLATQLQHIPPGSILYLEIKHWKSDKKRFSTLAWSYAPLDKLVDFGPSAARVRNGPLDLPLFKKPVDLTLRRTKRLTSRAFDLHLTVRGIECAAERQMLLAACTAWRACVEWVTAAAAALPWQKAERQYTLPLLHCLGIAVHITHSGIVASRGAISPDHRRFFSRRAQQVPLAERSPEVAAFVEQAELLRCVARLLPLTAGGTAALPRDAAAARRALVAYCMVMRADYISPETPTGECNFPDHLSEYLMHLRPDGGMGNRIPGFPPGPLPLVLAMWHTAHPDGTASVAAIKDAIAQASHPILGAGLAMQLAHHHPGLELVGLSNYGVPAARRADMQAAADASVAAMQQMQPGSLKAAEHAALSSITGPGQQTADLFLRLHEMDRQQGSDWYVARAACGAAAACAPRGKAAVRAETLRAAKAAFEQSEGARRRLKRLLPEAWMQSLDQMVAVASAMLVLAQRTSRSSGQQQGSSPGAGSGNTAAGGSSSGRDAASGSSAGRGAGAMPDINATIEAYAGLGRSLMSMSQHCVCSGCGKTAVGLRRCSGCHTASYCRNNRQAAGRLLSTPLRAAPPRSQALWPPYRTVWAVALRLHAIKEPRTESSVPVAASASAGGGDRSEGSRVKMASQHRALGSKSIRNEEQAGSPTKRQKLTAPDLLAELEPGSIHDVAMALAQLADRVKELSPVARSQAMKKLHQLTEQLAAPAFGANPTQRNLPLTGQPLTPEVKVPFVYAAELVKAGLLKDQDARRLLRPLLALAASSAECDNLEEAPYCQLQWELLLHLLTKDSLRPWSHECGTVDVLERALHPSSPAPPLDVARSLLANVLLSALQRLDLDDFSVLSPRTREVKAKQLMLHVGELVGFLHSNYATHVAGPHGSTDDRDVLLGRSPVVDDRNEVQGEDRHVERLVASFAQARLSTAAGSKPRGHTVPNTPWPKSLQEAAELLQPGSRSSRACTAQAVEEAKRLGDRFKALMQSGALVPNCLKRLTSMEDHPLSRAATMAYMAFAGANKAAEFALATREDILRFPLAANRCLAQVKAFLERTEGLVSRLQAAVLMAVLLLKRCANHMEELAEGVQLLSSADGSPATSITSLVPAIDRSRDRRPEAPHAEVPLQQPCAASLLEAAGAVVQQLQDKQAGGALTIPEQAVLDHFEAAVQEQDTSALIQAIIKAPARAACQLNTKMFRPFYLAVEHAADVRRAWRGPPAQLSCACPASLVLCLEVPLCVGDFLKALRMLFDAMVGKTAAGAPEEAMGLVHEAVPHLTPCSVGEKVHSLLIDAVIPDFTALHQLLVCGRLAGPDILPILELCNARSLGISKGLGALHVQACNLAQMARMLGVEVPAAIQGRLDKVEARRTLNAIQNGFAACALDGSASSAGAGGEPGFDFLNVAMHSGSRRQAVQQTEAAVEAAAKGDPGARAALAALAGCNPVAPCWLSGCHWHGGSRGMVREQGVPEVEARATARRR</sequence>
<dbReference type="GeneID" id="17353931"/>
<keyword evidence="5" id="KW-1185">Reference proteome</keyword>
<dbReference type="Pfam" id="PF14186">
    <property type="entry name" value="Aida_C2"/>
    <property type="match status" value="1"/>
</dbReference>
<evidence type="ECO:0000259" key="3">
    <source>
        <dbReference type="PROSITE" id="PS51911"/>
    </source>
</evidence>
<dbReference type="PANTHER" id="PTHR28654">
    <property type="entry name" value="AXIN INTERACTOR, DORSALIZATION-ASSOCIATED PROTEIN"/>
    <property type="match status" value="1"/>
</dbReference>
<dbReference type="STRING" id="554065.E1ZHP3"/>
<feature type="compositionally biased region" description="Low complexity" evidence="1">
    <location>
        <begin position="1321"/>
        <end position="1358"/>
    </location>
</feature>
<dbReference type="Gene3D" id="1.10.238.10">
    <property type="entry name" value="EF-hand"/>
    <property type="match status" value="1"/>
</dbReference>
<dbReference type="PROSITE" id="PS51911">
    <property type="entry name" value="C2_AIDA"/>
    <property type="match status" value="1"/>
</dbReference>
<evidence type="ECO:0000259" key="2">
    <source>
        <dbReference type="PROSITE" id="PS50031"/>
    </source>
</evidence>
<dbReference type="GO" id="GO:0016020">
    <property type="term" value="C:membrane"/>
    <property type="evidence" value="ECO:0007669"/>
    <property type="project" value="TreeGrafter"/>
</dbReference>
<dbReference type="InterPro" id="IPR011992">
    <property type="entry name" value="EF-hand-dom_pair"/>
</dbReference>
<feature type="compositionally biased region" description="Low complexity" evidence="1">
    <location>
        <begin position="1460"/>
        <end position="1470"/>
    </location>
</feature>
<dbReference type="Proteomes" id="UP000008141">
    <property type="component" value="Unassembled WGS sequence"/>
</dbReference>
<dbReference type="InterPro" id="IPR025939">
    <property type="entry name" value="Aida_C"/>
</dbReference>
<reference evidence="4 5" key="1">
    <citation type="journal article" date="2010" name="Plant Cell">
        <title>The Chlorella variabilis NC64A genome reveals adaptation to photosymbiosis, coevolution with viruses, and cryptic sex.</title>
        <authorList>
            <person name="Blanc G."/>
            <person name="Duncan G."/>
            <person name="Agarkova I."/>
            <person name="Borodovsky M."/>
            <person name="Gurnon J."/>
            <person name="Kuo A."/>
            <person name="Lindquist E."/>
            <person name="Lucas S."/>
            <person name="Pangilinan J."/>
            <person name="Polle J."/>
            <person name="Salamov A."/>
            <person name="Terry A."/>
            <person name="Yamada T."/>
            <person name="Dunigan D.D."/>
            <person name="Grigoriev I.V."/>
            <person name="Claverie J.M."/>
            <person name="Van Etten J.L."/>
        </authorList>
    </citation>
    <scope>NUCLEOTIDE SEQUENCE [LARGE SCALE GENOMIC DNA]</scope>
    <source>
        <strain evidence="4 5">NC64A</strain>
    </source>
</reference>
<dbReference type="OrthoDB" id="510663at2759"/>
<feature type="domain" description="C2 Aida-type" evidence="3">
    <location>
        <begin position="791"/>
        <end position="949"/>
    </location>
</feature>
<dbReference type="InterPro" id="IPR000261">
    <property type="entry name" value="EH_dom"/>
</dbReference>
<protein>
    <submittedName>
        <fullName evidence="4">Uncharacterized protein</fullName>
    </submittedName>
</protein>
<dbReference type="RefSeq" id="XP_005846598.1">
    <property type="nucleotide sequence ID" value="XM_005846536.1"/>
</dbReference>
<feature type="compositionally biased region" description="Low complexity" evidence="1">
    <location>
        <begin position="491"/>
        <end position="507"/>
    </location>
</feature>
<evidence type="ECO:0000313" key="4">
    <source>
        <dbReference type="EMBL" id="EFN54496.1"/>
    </source>
</evidence>
<feature type="region of interest" description="Disordered" evidence="1">
    <location>
        <begin position="314"/>
        <end position="342"/>
    </location>
</feature>
<dbReference type="eggNOG" id="ENOG502RCSN">
    <property type="taxonomic scope" value="Eukaryota"/>
</dbReference>
<feature type="compositionally biased region" description="Low complexity" evidence="1">
    <location>
        <begin position="314"/>
        <end position="327"/>
    </location>
</feature>
<evidence type="ECO:0000313" key="5">
    <source>
        <dbReference type="Proteomes" id="UP000008141"/>
    </source>
</evidence>
<dbReference type="Gene3D" id="2.60.40.150">
    <property type="entry name" value="C2 domain"/>
    <property type="match status" value="1"/>
</dbReference>
<feature type="region of interest" description="Disordered" evidence="1">
    <location>
        <begin position="195"/>
        <end position="228"/>
    </location>
</feature>
<name>E1ZHP3_CHLVA</name>
<dbReference type="InParanoid" id="E1ZHP3"/>
<dbReference type="KEGG" id="cvr:CHLNCDRAFT_52952"/>
<dbReference type="InterPro" id="IPR035892">
    <property type="entry name" value="C2_domain_sf"/>
</dbReference>
<feature type="region of interest" description="Disordered" evidence="1">
    <location>
        <begin position="1321"/>
        <end position="1362"/>
    </location>
</feature>
<feature type="region of interest" description="Disordered" evidence="1">
    <location>
        <begin position="1459"/>
        <end position="1513"/>
    </location>
</feature>
<dbReference type="PANTHER" id="PTHR28654:SF1">
    <property type="entry name" value="AXIN INTERACTOR, DORSALIZATION-ASSOCIATED PROTEIN"/>
    <property type="match status" value="1"/>
</dbReference>
<feature type="region of interest" description="Disordered" evidence="1">
    <location>
        <begin position="288"/>
        <end position="307"/>
    </location>
</feature>
<proteinExistence type="predicted"/>
<feature type="compositionally biased region" description="Acidic residues" evidence="1">
    <location>
        <begin position="215"/>
        <end position="226"/>
    </location>
</feature>
<dbReference type="SUPFAM" id="SSF47473">
    <property type="entry name" value="EF-hand"/>
    <property type="match status" value="1"/>
</dbReference>
<accession>E1ZHP3</accession>
<gene>
    <name evidence="4" type="ORF">CHLNCDRAFT_52952</name>
</gene>